<reference evidence="2" key="2">
    <citation type="submission" date="2016-06" db="EMBL/GenBank/DDBJ databases">
        <title>The genome of a short-lived fish provides insights into sex chromosome evolution and the genetic control of aging.</title>
        <authorList>
            <person name="Reichwald K."/>
            <person name="Felder M."/>
            <person name="Petzold A."/>
            <person name="Koch P."/>
            <person name="Groth M."/>
            <person name="Platzer M."/>
        </authorList>
    </citation>
    <scope>NUCLEOTIDE SEQUENCE</scope>
    <source>
        <tissue evidence="2">Brain</tissue>
    </source>
</reference>
<protein>
    <submittedName>
        <fullName evidence="2">Uncharacterized protein</fullName>
    </submittedName>
</protein>
<gene>
    <name evidence="2" type="primary">CT033803.1</name>
</gene>
<evidence type="ECO:0000256" key="1">
    <source>
        <dbReference type="SAM" id="MobiDB-lite"/>
    </source>
</evidence>
<feature type="compositionally biased region" description="Pro residues" evidence="1">
    <location>
        <begin position="9"/>
        <end position="20"/>
    </location>
</feature>
<organism evidence="2">
    <name type="scientific">Iconisemion striatum</name>
    <dbReference type="NCBI Taxonomy" id="60296"/>
    <lineage>
        <taxon>Eukaryota</taxon>
        <taxon>Metazoa</taxon>
        <taxon>Chordata</taxon>
        <taxon>Craniata</taxon>
        <taxon>Vertebrata</taxon>
        <taxon>Euteleostomi</taxon>
        <taxon>Actinopterygii</taxon>
        <taxon>Neopterygii</taxon>
        <taxon>Teleostei</taxon>
        <taxon>Neoteleostei</taxon>
        <taxon>Acanthomorphata</taxon>
        <taxon>Ovalentaria</taxon>
        <taxon>Atherinomorphae</taxon>
        <taxon>Cyprinodontiformes</taxon>
        <taxon>Nothobranchiidae</taxon>
        <taxon>Iconisemion</taxon>
    </lineage>
</organism>
<feature type="non-terminal residue" evidence="2">
    <location>
        <position position="74"/>
    </location>
</feature>
<proteinExistence type="predicted"/>
<feature type="non-terminal residue" evidence="2">
    <location>
        <position position="1"/>
    </location>
</feature>
<evidence type="ECO:0000313" key="2">
    <source>
        <dbReference type="EMBL" id="SBP10917.1"/>
    </source>
</evidence>
<feature type="region of interest" description="Disordered" evidence="1">
    <location>
        <begin position="1"/>
        <end position="41"/>
    </location>
</feature>
<accession>A0A1A7WYC0</accession>
<reference evidence="2" key="1">
    <citation type="submission" date="2016-05" db="EMBL/GenBank/DDBJ databases">
        <authorList>
            <person name="Lavstsen T."/>
            <person name="Jespersen J.S."/>
        </authorList>
    </citation>
    <scope>NUCLEOTIDE SEQUENCE</scope>
    <source>
        <tissue evidence="2">Brain</tissue>
    </source>
</reference>
<dbReference type="EMBL" id="HADW01009517">
    <property type="protein sequence ID" value="SBP10917.1"/>
    <property type="molecule type" value="Transcribed_RNA"/>
</dbReference>
<name>A0A1A7WYC0_9TELE</name>
<sequence length="74" mass="8055">AGSTSVAPVAPPCRSGPPPLSHSSRETEPQSHWDCPQDGDIPTAEVWEDQQLEQFEGNIAAFLNYFLSQESKQG</sequence>
<dbReference type="AlphaFoldDB" id="A0A1A7WYC0"/>